<accession>A0A420DCB3</accession>
<dbReference type="InterPro" id="IPR036415">
    <property type="entry name" value="Lamin_tail_dom_sf"/>
</dbReference>
<dbReference type="InterPro" id="IPR001322">
    <property type="entry name" value="Lamin_tail_dom"/>
</dbReference>
<dbReference type="NCBIfam" id="TIGR04183">
    <property type="entry name" value="Por_Secre_tail"/>
    <property type="match status" value="1"/>
</dbReference>
<sequence length="387" mass="43674">MIKRITILGLLIFLINIRAQIVITEVFYDTPYSERLYRLNMTNQQIEEARRHHWGEFIEIYNYSDRDLSLANWYVQDKLGTFWLPGNKVIKSGELMVIAYSKLGYNTTPFTELFSRTQGKESQVILQDQILLRNKSEVVKLGYNAIDGKVPLQKSYLQWNSATAQANHIPYTWQTPDACYGANSYNLTSNNTYVLAPSNPLEAAYKPPIQKYEDIMKDVYQQYYSYIDWGEFVRELVNKICGISIPLEQQMPNGTYTSAGKCFQYDIGGNRVVATDCSSPSTNNPPANGTVYTSEELNEIKSYIAVYPNPATAANQYLVNIGWGGPAIDKVYSVEVYNSAGGVIYGFNPTSGINTTSISLANQLPGVFVARFTLNTGQTITKNILKW</sequence>
<proteinExistence type="predicted"/>
<comment type="caution">
    <text evidence="4">The sequence shown here is derived from an EMBL/GenBank/DDBJ whole genome shotgun (WGS) entry which is preliminary data.</text>
</comment>
<protein>
    <submittedName>
        <fullName evidence="4">Putative secreted protein (Por secretion system target)</fullName>
    </submittedName>
</protein>
<dbReference type="EMBL" id="RAQH01000001">
    <property type="protein sequence ID" value="RKE89570.1"/>
    <property type="molecule type" value="Genomic_DNA"/>
</dbReference>
<reference evidence="3" key="1">
    <citation type="journal article" date="2014" name="Int. J. Syst. Evol. Microbiol.">
        <title>Complete genome of a new Firmicutes species belonging to the dominant human colonic microbiota ('Ruminococcus bicirculans') reveals two chromosomes and a selective capacity to utilize plant glucans.</title>
        <authorList>
            <consortium name="NISC Comparative Sequencing Program"/>
            <person name="Wegmann U."/>
            <person name="Louis P."/>
            <person name="Goesmann A."/>
            <person name="Henrissat B."/>
            <person name="Duncan S.H."/>
            <person name="Flint H.J."/>
        </authorList>
    </citation>
    <scope>NUCLEOTIDE SEQUENCE</scope>
    <source>
        <strain evidence="3">CCM 8490</strain>
    </source>
</reference>
<evidence type="ECO:0000313" key="5">
    <source>
        <dbReference type="Proteomes" id="UP000285906"/>
    </source>
</evidence>
<evidence type="ECO:0000313" key="6">
    <source>
        <dbReference type="Proteomes" id="UP000658202"/>
    </source>
</evidence>
<dbReference type="Proteomes" id="UP000658202">
    <property type="component" value="Unassembled WGS sequence"/>
</dbReference>
<dbReference type="Proteomes" id="UP000285906">
    <property type="component" value="Unassembled WGS sequence"/>
</dbReference>
<evidence type="ECO:0000313" key="4">
    <source>
        <dbReference type="EMBL" id="RKE89570.1"/>
    </source>
</evidence>
<reference evidence="4 5" key="2">
    <citation type="submission" date="2018-09" db="EMBL/GenBank/DDBJ databases">
        <title>Genomic Encyclopedia of Archaeal and Bacterial Type Strains, Phase II (KMG-II): from individual species to whole genera.</title>
        <authorList>
            <person name="Goeker M."/>
        </authorList>
    </citation>
    <scope>NUCLEOTIDE SEQUENCE [LARGE SCALE GENOMIC DNA]</scope>
    <source>
        <strain evidence="4 5">DSM 27620</strain>
    </source>
</reference>
<evidence type="ECO:0000313" key="3">
    <source>
        <dbReference type="EMBL" id="GGG43533.1"/>
    </source>
</evidence>
<dbReference type="InterPro" id="IPR026444">
    <property type="entry name" value="Secre_tail"/>
</dbReference>
<reference evidence="3" key="4">
    <citation type="submission" date="2024-05" db="EMBL/GenBank/DDBJ databases">
        <authorList>
            <person name="Sun Q."/>
            <person name="Sedlacek I."/>
        </authorList>
    </citation>
    <scope>NUCLEOTIDE SEQUENCE</scope>
    <source>
        <strain evidence="3">CCM 8490</strain>
    </source>
</reference>
<dbReference type="EMBL" id="BMCW01000001">
    <property type="protein sequence ID" value="GGG43533.1"/>
    <property type="molecule type" value="Genomic_DNA"/>
</dbReference>
<dbReference type="AlphaFoldDB" id="A0A420DCB3"/>
<keyword evidence="6" id="KW-1185">Reference proteome</keyword>
<name>A0A420DCB3_9FLAO</name>
<evidence type="ECO:0000256" key="1">
    <source>
        <dbReference type="ARBA" id="ARBA00022729"/>
    </source>
</evidence>
<reference evidence="6" key="3">
    <citation type="journal article" date="2019" name="Int. J. Syst. Evol. Microbiol.">
        <title>The Global Catalogue of Microorganisms (GCM) 10K type strain sequencing project: providing services to taxonomists for standard genome sequencing and annotation.</title>
        <authorList>
            <consortium name="The Broad Institute Genomics Platform"/>
            <consortium name="The Broad Institute Genome Sequencing Center for Infectious Disease"/>
            <person name="Wu L."/>
            <person name="Ma J."/>
        </authorList>
    </citation>
    <scope>NUCLEOTIDE SEQUENCE [LARGE SCALE GENOMIC DNA]</scope>
    <source>
        <strain evidence="6">CCM 8490</strain>
    </source>
</reference>
<evidence type="ECO:0000259" key="2">
    <source>
        <dbReference type="Pfam" id="PF00932"/>
    </source>
</evidence>
<dbReference type="Gene3D" id="2.60.40.1260">
    <property type="entry name" value="Lamin Tail domain"/>
    <property type="match status" value="1"/>
</dbReference>
<dbReference type="OrthoDB" id="2972467at2"/>
<gene>
    <name evidence="4" type="ORF">BXY58_0139</name>
    <name evidence="3" type="ORF">GCM10007332_01290</name>
</gene>
<organism evidence="4 5">
    <name type="scientific">Epilithonimonas arachidiradicis</name>
    <dbReference type="NCBI Taxonomy" id="1617282"/>
    <lineage>
        <taxon>Bacteria</taxon>
        <taxon>Pseudomonadati</taxon>
        <taxon>Bacteroidota</taxon>
        <taxon>Flavobacteriia</taxon>
        <taxon>Flavobacteriales</taxon>
        <taxon>Weeksellaceae</taxon>
        <taxon>Chryseobacterium group</taxon>
        <taxon>Epilithonimonas</taxon>
    </lineage>
</organism>
<dbReference type="Pfam" id="PF00932">
    <property type="entry name" value="LTD"/>
    <property type="match status" value="1"/>
</dbReference>
<dbReference type="RefSeq" id="WP_120211880.1">
    <property type="nucleotide sequence ID" value="NZ_BMCW01000001.1"/>
</dbReference>
<dbReference type="SUPFAM" id="SSF74853">
    <property type="entry name" value="Lamin A/C globular tail domain"/>
    <property type="match status" value="1"/>
</dbReference>
<keyword evidence="1" id="KW-0732">Signal</keyword>
<feature type="domain" description="LTD" evidence="2">
    <location>
        <begin position="19"/>
        <end position="134"/>
    </location>
</feature>